<gene>
    <name evidence="4" type="ORF">PS941_04267</name>
</gene>
<feature type="transmembrane region" description="Helical" evidence="1">
    <location>
        <begin position="173"/>
        <end position="190"/>
    </location>
</feature>
<reference evidence="4 5" key="1">
    <citation type="submission" date="2019-09" db="EMBL/GenBank/DDBJ databases">
        <authorList>
            <person name="Chandra G."/>
            <person name="Truman W A."/>
        </authorList>
    </citation>
    <scope>NUCLEOTIDE SEQUENCE [LARGE SCALE GENOMIC DNA]</scope>
    <source>
        <strain evidence="4">PS941</strain>
    </source>
</reference>
<evidence type="ECO:0000313" key="4">
    <source>
        <dbReference type="EMBL" id="VVQ15539.1"/>
    </source>
</evidence>
<feature type="transmembrane region" description="Helical" evidence="1">
    <location>
        <begin position="144"/>
        <end position="166"/>
    </location>
</feature>
<dbReference type="Proteomes" id="UP000326452">
    <property type="component" value="Unassembled WGS sequence"/>
</dbReference>
<feature type="transmembrane region" description="Helical" evidence="1">
    <location>
        <begin position="256"/>
        <end position="274"/>
    </location>
</feature>
<feature type="transmembrane region" description="Helical" evidence="1">
    <location>
        <begin position="225"/>
        <end position="244"/>
    </location>
</feature>
<dbReference type="GO" id="GO:0016747">
    <property type="term" value="F:acyltransferase activity, transferring groups other than amino-acyl groups"/>
    <property type="evidence" value="ECO:0007669"/>
    <property type="project" value="InterPro"/>
</dbReference>
<evidence type="ECO:0008006" key="6">
    <source>
        <dbReference type="Google" id="ProtNLM"/>
    </source>
</evidence>
<protein>
    <recommendedName>
        <fullName evidence="6">Acyltransferase</fullName>
    </recommendedName>
</protein>
<feature type="domain" description="SGNH" evidence="3">
    <location>
        <begin position="342"/>
        <end position="562"/>
    </location>
</feature>
<dbReference type="AlphaFoldDB" id="A0A5E7UY96"/>
<feature type="transmembrane region" description="Helical" evidence="1">
    <location>
        <begin position="27"/>
        <end position="46"/>
    </location>
</feature>
<dbReference type="PANTHER" id="PTHR23028">
    <property type="entry name" value="ACETYLTRANSFERASE"/>
    <property type="match status" value="1"/>
</dbReference>
<name>A0A5E7UY96_PSEFL</name>
<feature type="transmembrane region" description="Helical" evidence="1">
    <location>
        <begin position="286"/>
        <end position="305"/>
    </location>
</feature>
<keyword evidence="1" id="KW-0472">Membrane</keyword>
<sequence>MTSIIFTGLENNRFSLIKFLLSRVKRIAPGLLTVVIGTLAIGYLFLEPLLYKPLGEHSFGSMLFYSNVLYAKEFGYFDLGAETKFLLHTWSLSVEWQFYVLYPVLLILFKKIISIEKLKLIVLACTIASFGFMLYAINYDSNGLYYRLFPRAWEMLVGGIAFLYPLKLKIPKFFLEAIGTATIIFCAFFVNSSQTWPSPFTLLPILATYIILVQKEDGHLLNGWVLQKLGLISYSLYLVHWPLLTLTKQYFDSFNFAIYIALSLALSTILYKLVESRREFGLKFMLAFSTALLASYLVSIDGAAYRISDKFRLTSSDYHLKYYGGGNYRSLGDVAYINMEPQDSPDIIVVGDSYMRQYVSYFENHKIKVVNIFKDDCFSTENYFTSKWYDLCAPRYENLIKTMDKYPNAPIIMGQAWRTTRLQIFQRNSGDELSTPDPLNLLLSEFEKLFNKYSDRTFYVLGLTPGLGNGQLSYSCLAKESLPVFEKLGNTICPSFINKNESPLNQTIEERVSKFKNAHFVNASSVLCDNKMCRTLDEDRNPIYSDRGHLSIYGAEYVGSRIMSDILKK</sequence>
<dbReference type="GO" id="GO:0016020">
    <property type="term" value="C:membrane"/>
    <property type="evidence" value="ECO:0007669"/>
    <property type="project" value="TreeGrafter"/>
</dbReference>
<keyword evidence="1" id="KW-0812">Transmembrane</keyword>
<feature type="domain" description="Acyltransferase 3" evidence="2">
    <location>
        <begin position="5"/>
        <end position="271"/>
    </location>
</feature>
<feature type="transmembrane region" description="Helical" evidence="1">
    <location>
        <begin position="196"/>
        <end position="213"/>
    </location>
</feature>
<organism evidence="4 5">
    <name type="scientific">Pseudomonas fluorescens</name>
    <dbReference type="NCBI Taxonomy" id="294"/>
    <lineage>
        <taxon>Bacteria</taxon>
        <taxon>Pseudomonadati</taxon>
        <taxon>Pseudomonadota</taxon>
        <taxon>Gammaproteobacteria</taxon>
        <taxon>Pseudomonadales</taxon>
        <taxon>Pseudomonadaceae</taxon>
        <taxon>Pseudomonas</taxon>
    </lineage>
</organism>
<proteinExistence type="predicted"/>
<evidence type="ECO:0000259" key="2">
    <source>
        <dbReference type="Pfam" id="PF01757"/>
    </source>
</evidence>
<evidence type="ECO:0000259" key="3">
    <source>
        <dbReference type="Pfam" id="PF19040"/>
    </source>
</evidence>
<dbReference type="Pfam" id="PF01757">
    <property type="entry name" value="Acyl_transf_3"/>
    <property type="match status" value="1"/>
</dbReference>
<dbReference type="EMBL" id="CABVJC010000008">
    <property type="protein sequence ID" value="VVQ15539.1"/>
    <property type="molecule type" value="Genomic_DNA"/>
</dbReference>
<dbReference type="Pfam" id="PF19040">
    <property type="entry name" value="SGNH"/>
    <property type="match status" value="1"/>
</dbReference>
<dbReference type="PANTHER" id="PTHR23028:SF53">
    <property type="entry name" value="ACYL_TRANSF_3 DOMAIN-CONTAINING PROTEIN"/>
    <property type="match status" value="1"/>
</dbReference>
<dbReference type="InterPro" id="IPR002656">
    <property type="entry name" value="Acyl_transf_3_dom"/>
</dbReference>
<dbReference type="GO" id="GO:0009103">
    <property type="term" value="P:lipopolysaccharide biosynthetic process"/>
    <property type="evidence" value="ECO:0007669"/>
    <property type="project" value="TreeGrafter"/>
</dbReference>
<keyword evidence="1" id="KW-1133">Transmembrane helix</keyword>
<evidence type="ECO:0000313" key="5">
    <source>
        <dbReference type="Proteomes" id="UP000326452"/>
    </source>
</evidence>
<feature type="transmembrane region" description="Helical" evidence="1">
    <location>
        <begin position="120"/>
        <end position="138"/>
    </location>
</feature>
<dbReference type="InterPro" id="IPR043968">
    <property type="entry name" value="SGNH"/>
</dbReference>
<feature type="transmembrane region" description="Helical" evidence="1">
    <location>
        <begin position="96"/>
        <end position="113"/>
    </location>
</feature>
<dbReference type="SUPFAM" id="SSF52266">
    <property type="entry name" value="SGNH hydrolase"/>
    <property type="match status" value="1"/>
</dbReference>
<evidence type="ECO:0000256" key="1">
    <source>
        <dbReference type="SAM" id="Phobius"/>
    </source>
</evidence>
<accession>A0A5E7UY96</accession>
<dbReference type="InterPro" id="IPR050879">
    <property type="entry name" value="Acyltransferase_3"/>
</dbReference>